<keyword evidence="9" id="KW-1185">Reference proteome</keyword>
<accession>A0A448UZJ9</accession>
<evidence type="ECO:0000256" key="4">
    <source>
        <dbReference type="ARBA" id="ARBA00022989"/>
    </source>
</evidence>
<keyword evidence="6" id="KW-0813">Transport</keyword>
<dbReference type="InterPro" id="IPR001626">
    <property type="entry name" value="ABC_TroCD"/>
</dbReference>
<dbReference type="GO" id="GO:0043190">
    <property type="term" value="C:ATP-binding cassette (ABC) transporter complex"/>
    <property type="evidence" value="ECO:0007669"/>
    <property type="project" value="InterPro"/>
</dbReference>
<evidence type="ECO:0000256" key="7">
    <source>
        <dbReference type="SAM" id="Phobius"/>
    </source>
</evidence>
<evidence type="ECO:0000256" key="6">
    <source>
        <dbReference type="RuleBase" id="RU003943"/>
    </source>
</evidence>
<gene>
    <name evidence="8" type="primary">znuB_1</name>
    <name evidence="8" type="ORF">NCTC13079_00049</name>
</gene>
<evidence type="ECO:0000313" key="9">
    <source>
        <dbReference type="Proteomes" id="UP000269544"/>
    </source>
</evidence>
<dbReference type="EMBL" id="LR134523">
    <property type="protein sequence ID" value="VEJ34233.1"/>
    <property type="molecule type" value="Genomic_DNA"/>
</dbReference>
<dbReference type="PANTHER" id="PTHR30477">
    <property type="entry name" value="ABC-TRANSPORTER METAL-BINDING PROTEIN"/>
    <property type="match status" value="1"/>
</dbReference>
<evidence type="ECO:0000256" key="2">
    <source>
        <dbReference type="ARBA" id="ARBA00008034"/>
    </source>
</evidence>
<evidence type="ECO:0000256" key="1">
    <source>
        <dbReference type="ARBA" id="ARBA00004141"/>
    </source>
</evidence>
<dbReference type="AlphaFoldDB" id="A0A448UZJ9"/>
<feature type="transmembrane region" description="Helical" evidence="7">
    <location>
        <begin position="192"/>
        <end position="212"/>
    </location>
</feature>
<feature type="transmembrane region" description="Helical" evidence="7">
    <location>
        <begin position="86"/>
        <end position="109"/>
    </location>
</feature>
<name>A0A448UZJ9_9FIRM</name>
<organism evidence="8 9">
    <name type="scientific">Aedoeadaptatus ivorii</name>
    <dbReference type="NCBI Taxonomy" id="54006"/>
    <lineage>
        <taxon>Bacteria</taxon>
        <taxon>Bacillati</taxon>
        <taxon>Bacillota</taxon>
        <taxon>Tissierellia</taxon>
        <taxon>Tissierellales</taxon>
        <taxon>Peptoniphilaceae</taxon>
        <taxon>Aedoeadaptatus</taxon>
    </lineage>
</organism>
<dbReference type="SUPFAM" id="SSF81345">
    <property type="entry name" value="ABC transporter involved in vitamin B12 uptake, BtuC"/>
    <property type="match status" value="1"/>
</dbReference>
<dbReference type="OrthoDB" id="9798540at2"/>
<evidence type="ECO:0000256" key="3">
    <source>
        <dbReference type="ARBA" id="ARBA00022692"/>
    </source>
</evidence>
<dbReference type="Gene3D" id="1.10.3470.10">
    <property type="entry name" value="ABC transporter involved in vitamin B12 uptake, BtuC"/>
    <property type="match status" value="1"/>
</dbReference>
<dbReference type="KEGG" id="piv:NCTC13079_00049"/>
<dbReference type="Proteomes" id="UP000269544">
    <property type="component" value="Chromosome"/>
</dbReference>
<comment type="similarity">
    <text evidence="2 6">Belongs to the ABC-3 integral membrane protein family.</text>
</comment>
<evidence type="ECO:0000256" key="5">
    <source>
        <dbReference type="ARBA" id="ARBA00023136"/>
    </source>
</evidence>
<sequence>MADILQYEYMRRALLIGLALSLVIPSMGVVIVNRRLSMIGDALSHVSLAGVMLGLLLGFNPVAGAILTCVFAAFSMEWIRRRFPSYGEIATAILMSAGVGLASLLSGFVRGGANFESFLFGTIVAIGDFEFYMILAVALAVLAFLYFGYEKLLYLSFDPVGARLAGIPTDFLSGLFVVLTGLTVAISARTVGVLIISSLLVLPVSCALQLKLSYKKTHIASTIFGVLFTEAGLILSYAFGLKPGGSIVLLGVATLILLLLAPAAKNIV</sequence>
<keyword evidence="4 7" id="KW-1133">Transmembrane helix</keyword>
<keyword evidence="3 6" id="KW-0812">Transmembrane</keyword>
<feature type="transmembrane region" description="Helical" evidence="7">
    <location>
        <begin position="129"/>
        <end position="149"/>
    </location>
</feature>
<feature type="transmembrane region" description="Helical" evidence="7">
    <location>
        <begin position="245"/>
        <end position="264"/>
    </location>
</feature>
<protein>
    <submittedName>
        <fullName evidence="8">High-affinity zinc uptake system membrane protein znuB</fullName>
    </submittedName>
</protein>
<keyword evidence="5 7" id="KW-0472">Membrane</keyword>
<feature type="transmembrane region" description="Helical" evidence="7">
    <location>
        <begin position="219"/>
        <end position="239"/>
    </location>
</feature>
<proteinExistence type="inferred from homology"/>
<dbReference type="RefSeq" id="WP_126464536.1">
    <property type="nucleotide sequence ID" value="NZ_JAUSWF010000005.1"/>
</dbReference>
<dbReference type="GO" id="GO:0055085">
    <property type="term" value="P:transmembrane transport"/>
    <property type="evidence" value="ECO:0007669"/>
    <property type="project" value="InterPro"/>
</dbReference>
<dbReference type="InterPro" id="IPR037294">
    <property type="entry name" value="ABC_BtuC-like"/>
</dbReference>
<evidence type="ECO:0000313" key="8">
    <source>
        <dbReference type="EMBL" id="VEJ34233.1"/>
    </source>
</evidence>
<dbReference type="Pfam" id="PF00950">
    <property type="entry name" value="ABC-3"/>
    <property type="match status" value="1"/>
</dbReference>
<feature type="transmembrane region" description="Helical" evidence="7">
    <location>
        <begin position="161"/>
        <end position="186"/>
    </location>
</feature>
<dbReference type="GO" id="GO:0010043">
    <property type="term" value="P:response to zinc ion"/>
    <property type="evidence" value="ECO:0007669"/>
    <property type="project" value="TreeGrafter"/>
</dbReference>
<feature type="transmembrane region" description="Helical" evidence="7">
    <location>
        <begin position="52"/>
        <end position="74"/>
    </location>
</feature>
<reference evidence="8 9" key="1">
    <citation type="submission" date="2018-12" db="EMBL/GenBank/DDBJ databases">
        <authorList>
            <consortium name="Pathogen Informatics"/>
        </authorList>
    </citation>
    <scope>NUCLEOTIDE SEQUENCE [LARGE SCALE GENOMIC DNA]</scope>
    <source>
        <strain evidence="8 9">NCTC13079</strain>
    </source>
</reference>
<dbReference type="PANTHER" id="PTHR30477:SF0">
    <property type="entry name" value="METAL TRANSPORT SYSTEM MEMBRANE PROTEIN TM_0125-RELATED"/>
    <property type="match status" value="1"/>
</dbReference>
<comment type="subcellular location">
    <subcellularLocation>
        <location evidence="6">Cell membrane</location>
        <topology evidence="6">Multi-pass membrane protein</topology>
    </subcellularLocation>
    <subcellularLocation>
        <location evidence="1">Membrane</location>
        <topology evidence="1">Multi-pass membrane protein</topology>
    </subcellularLocation>
</comment>